<gene>
    <name evidence="2" type="ORF">ARMGADRAFT_1040069</name>
</gene>
<reference evidence="3" key="1">
    <citation type="journal article" date="2017" name="Nat. Ecol. Evol.">
        <title>Genome expansion and lineage-specific genetic innovations in the forest pathogenic fungi Armillaria.</title>
        <authorList>
            <person name="Sipos G."/>
            <person name="Prasanna A.N."/>
            <person name="Walter M.C."/>
            <person name="O'Connor E."/>
            <person name="Balint B."/>
            <person name="Krizsan K."/>
            <person name="Kiss B."/>
            <person name="Hess J."/>
            <person name="Varga T."/>
            <person name="Slot J."/>
            <person name="Riley R."/>
            <person name="Boka B."/>
            <person name="Rigling D."/>
            <person name="Barry K."/>
            <person name="Lee J."/>
            <person name="Mihaltcheva S."/>
            <person name="LaButti K."/>
            <person name="Lipzen A."/>
            <person name="Waldron R."/>
            <person name="Moloney N.M."/>
            <person name="Sperisen C."/>
            <person name="Kredics L."/>
            <person name="Vagvoelgyi C."/>
            <person name="Patrignani A."/>
            <person name="Fitzpatrick D."/>
            <person name="Nagy I."/>
            <person name="Doyle S."/>
            <person name="Anderson J.B."/>
            <person name="Grigoriev I.V."/>
            <person name="Gueldener U."/>
            <person name="Muensterkoetter M."/>
            <person name="Nagy L.G."/>
        </authorList>
    </citation>
    <scope>NUCLEOTIDE SEQUENCE [LARGE SCALE GENOMIC DNA]</scope>
    <source>
        <strain evidence="3">Ar21-2</strain>
    </source>
</reference>
<dbReference type="InParanoid" id="A0A2H3CML0"/>
<feature type="region of interest" description="Disordered" evidence="1">
    <location>
        <begin position="100"/>
        <end position="137"/>
    </location>
</feature>
<protein>
    <submittedName>
        <fullName evidence="2">Uncharacterized protein</fullName>
    </submittedName>
</protein>
<evidence type="ECO:0000313" key="2">
    <source>
        <dbReference type="EMBL" id="PBK80442.1"/>
    </source>
</evidence>
<proteinExistence type="predicted"/>
<name>A0A2H3CML0_ARMGA</name>
<organism evidence="2 3">
    <name type="scientific">Armillaria gallica</name>
    <name type="common">Bulbous honey fungus</name>
    <name type="synonym">Armillaria bulbosa</name>
    <dbReference type="NCBI Taxonomy" id="47427"/>
    <lineage>
        <taxon>Eukaryota</taxon>
        <taxon>Fungi</taxon>
        <taxon>Dikarya</taxon>
        <taxon>Basidiomycota</taxon>
        <taxon>Agaricomycotina</taxon>
        <taxon>Agaricomycetes</taxon>
        <taxon>Agaricomycetidae</taxon>
        <taxon>Agaricales</taxon>
        <taxon>Marasmiineae</taxon>
        <taxon>Physalacriaceae</taxon>
        <taxon>Armillaria</taxon>
    </lineage>
</organism>
<evidence type="ECO:0000256" key="1">
    <source>
        <dbReference type="SAM" id="MobiDB-lite"/>
    </source>
</evidence>
<dbReference type="AlphaFoldDB" id="A0A2H3CML0"/>
<evidence type="ECO:0000313" key="3">
    <source>
        <dbReference type="Proteomes" id="UP000217790"/>
    </source>
</evidence>
<dbReference type="EMBL" id="KZ293745">
    <property type="protein sequence ID" value="PBK80442.1"/>
    <property type="molecule type" value="Genomic_DNA"/>
</dbReference>
<keyword evidence="3" id="KW-1185">Reference proteome</keyword>
<sequence length="137" mass="15591">MNAETSNKVINNEHRQYGWTWRMIQIDDQNRPEAMLFSIQDVITKKALSQVNDIPLFREAAELHIFRPGKIVEIQLSIVVVSMNLKGKQLEEDEVKVQKTLRERTNNAQQESEGGSGGEGTSKRKTWIDPSQQAIGV</sequence>
<accession>A0A2H3CML0</accession>
<dbReference type="Proteomes" id="UP000217790">
    <property type="component" value="Unassembled WGS sequence"/>
</dbReference>